<name>A0A0C9XM48_9AGAR</name>
<dbReference type="EMBL" id="KN838665">
    <property type="protein sequence ID" value="KIJ98596.1"/>
    <property type="molecule type" value="Genomic_DNA"/>
</dbReference>
<protein>
    <recommendedName>
        <fullName evidence="1">F-box domain-containing protein</fullName>
    </recommendedName>
</protein>
<evidence type="ECO:0000313" key="2">
    <source>
        <dbReference type="EMBL" id="KIJ98596.1"/>
    </source>
</evidence>
<dbReference type="CDD" id="cd09917">
    <property type="entry name" value="F-box_SF"/>
    <property type="match status" value="1"/>
</dbReference>
<organism evidence="2 3">
    <name type="scientific">Laccaria amethystina LaAM-08-1</name>
    <dbReference type="NCBI Taxonomy" id="1095629"/>
    <lineage>
        <taxon>Eukaryota</taxon>
        <taxon>Fungi</taxon>
        <taxon>Dikarya</taxon>
        <taxon>Basidiomycota</taxon>
        <taxon>Agaricomycotina</taxon>
        <taxon>Agaricomycetes</taxon>
        <taxon>Agaricomycetidae</taxon>
        <taxon>Agaricales</taxon>
        <taxon>Agaricineae</taxon>
        <taxon>Hydnangiaceae</taxon>
        <taxon>Laccaria</taxon>
    </lineage>
</organism>
<accession>A0A0C9XM48</accession>
<gene>
    <name evidence="2" type="ORF">K443DRAFT_680627</name>
</gene>
<dbReference type="Pfam" id="PF00646">
    <property type="entry name" value="F-box"/>
    <property type="match status" value="1"/>
</dbReference>
<dbReference type="OrthoDB" id="2635672at2759"/>
<dbReference type="HOGENOM" id="CLU_027357_0_0_1"/>
<feature type="domain" description="F-box" evidence="1">
    <location>
        <begin position="6"/>
        <end position="51"/>
    </location>
</feature>
<dbReference type="PROSITE" id="PS50181">
    <property type="entry name" value="FBOX"/>
    <property type="match status" value="1"/>
</dbReference>
<reference evidence="2 3" key="1">
    <citation type="submission" date="2014-04" db="EMBL/GenBank/DDBJ databases">
        <authorList>
            <consortium name="DOE Joint Genome Institute"/>
            <person name="Kuo A."/>
            <person name="Kohler A."/>
            <person name="Nagy L.G."/>
            <person name="Floudas D."/>
            <person name="Copeland A."/>
            <person name="Barry K.W."/>
            <person name="Cichocki N."/>
            <person name="Veneault-Fourrey C."/>
            <person name="LaButti K."/>
            <person name="Lindquist E.A."/>
            <person name="Lipzen A."/>
            <person name="Lundell T."/>
            <person name="Morin E."/>
            <person name="Murat C."/>
            <person name="Sun H."/>
            <person name="Tunlid A."/>
            <person name="Henrissat B."/>
            <person name="Grigoriev I.V."/>
            <person name="Hibbett D.S."/>
            <person name="Martin F."/>
            <person name="Nordberg H.P."/>
            <person name="Cantor M.N."/>
            <person name="Hua S.X."/>
        </authorList>
    </citation>
    <scope>NUCLEOTIDE SEQUENCE [LARGE SCALE GENOMIC DNA]</scope>
    <source>
        <strain evidence="2 3">LaAM-08-1</strain>
    </source>
</reference>
<proteinExistence type="predicted"/>
<dbReference type="InterPro" id="IPR036047">
    <property type="entry name" value="F-box-like_dom_sf"/>
</dbReference>
<reference evidence="3" key="2">
    <citation type="submission" date="2015-01" db="EMBL/GenBank/DDBJ databases">
        <title>Evolutionary Origins and Diversification of the Mycorrhizal Mutualists.</title>
        <authorList>
            <consortium name="DOE Joint Genome Institute"/>
            <consortium name="Mycorrhizal Genomics Consortium"/>
            <person name="Kohler A."/>
            <person name="Kuo A."/>
            <person name="Nagy L.G."/>
            <person name="Floudas D."/>
            <person name="Copeland A."/>
            <person name="Barry K.W."/>
            <person name="Cichocki N."/>
            <person name="Veneault-Fourrey C."/>
            <person name="LaButti K."/>
            <person name="Lindquist E.A."/>
            <person name="Lipzen A."/>
            <person name="Lundell T."/>
            <person name="Morin E."/>
            <person name="Murat C."/>
            <person name="Riley R."/>
            <person name="Ohm R."/>
            <person name="Sun H."/>
            <person name="Tunlid A."/>
            <person name="Henrissat B."/>
            <person name="Grigoriev I.V."/>
            <person name="Hibbett D.S."/>
            <person name="Martin F."/>
        </authorList>
    </citation>
    <scope>NUCLEOTIDE SEQUENCE [LARGE SCALE GENOMIC DNA]</scope>
    <source>
        <strain evidence="3">LaAM-08-1</strain>
    </source>
</reference>
<evidence type="ECO:0000313" key="3">
    <source>
        <dbReference type="Proteomes" id="UP000054477"/>
    </source>
</evidence>
<dbReference type="SUPFAM" id="SSF81383">
    <property type="entry name" value="F-box domain"/>
    <property type="match status" value="1"/>
</dbReference>
<keyword evidence="3" id="KW-1185">Reference proteome</keyword>
<evidence type="ECO:0000259" key="1">
    <source>
        <dbReference type="PROSITE" id="PS50181"/>
    </source>
</evidence>
<dbReference type="InterPro" id="IPR001810">
    <property type="entry name" value="F-box_dom"/>
</dbReference>
<sequence>MQSPNKPSLIHLPDELIEKIVDRLEDECLIQLSVTCKRLHFFVLPIVFARANILDNNVNEATCFYLHDPPAHILRALQLALFIQNVDSLGIAFGYFSPVLPYARELYKLVTRLPSVKRFYLNLSHSLLPGAPHPGWQTEVIRLLDLVVQKSCVLLSVAGGDGIAGGNALATVSQSRPTISPAEQSRRLLGHFRGAMKYLIPQKLARLESRNHCHGLREFRALSVVLFHPPFLDWTISTLQTNSHTLTVVSFEIDRTPTDTWQYILSSITLPFLSKFELTTDGVTVEQQTVKFDDVLGFLTRHPSIVDLDLYFIALPGGRSQPRNLLPALQILRADPWVISWFLNCKQPFRYLTSLKMVSKYSLDPDFPFDYNTFDDALGLLPRGAPQIKTLHISFYPEAGIAKWLEKHISQETSPLAALEGVTTLNLFQSWNMWQSDVIALMPHFLARFPGLQHLTYTPPPANVERVIRTSFIREIKLACPGMKIVTIEISSPVDLDTLNLD</sequence>
<dbReference type="AlphaFoldDB" id="A0A0C9XM48"/>
<dbReference type="Proteomes" id="UP000054477">
    <property type="component" value="Unassembled WGS sequence"/>
</dbReference>